<evidence type="ECO:0000256" key="2">
    <source>
        <dbReference type="ARBA" id="ARBA00004906"/>
    </source>
</evidence>
<comment type="catalytic activity">
    <reaction evidence="1">
        <text>S-ubiquitinyl-[E2 ubiquitin-conjugating enzyme]-L-cysteine + [acceptor protein]-L-lysine = [E2 ubiquitin-conjugating enzyme]-L-cysteine + N(6)-ubiquitinyl-[acceptor protein]-L-lysine.</text>
        <dbReference type="EC" id="2.3.2.27"/>
    </reaction>
</comment>
<dbReference type="InterPro" id="IPR013083">
    <property type="entry name" value="Znf_RING/FYVE/PHD"/>
</dbReference>
<dbReference type="SMART" id="SM00504">
    <property type="entry name" value="Ubox"/>
    <property type="match status" value="1"/>
</dbReference>
<protein>
    <recommendedName>
        <fullName evidence="3">RING-type E3 ubiquitin transferase</fullName>
        <ecNumber evidence="3">2.3.2.27</ecNumber>
    </recommendedName>
</protein>
<evidence type="ECO:0000256" key="6">
    <source>
        <dbReference type="PROSITE-ProRule" id="PRU00259"/>
    </source>
</evidence>
<comment type="pathway">
    <text evidence="2">Protein modification; protein ubiquitination.</text>
</comment>
<dbReference type="InterPro" id="IPR003613">
    <property type="entry name" value="Ubox_domain"/>
</dbReference>
<dbReference type="InterPro" id="IPR052608">
    <property type="entry name" value="U-box_domain_protein"/>
</dbReference>
<dbReference type="SMART" id="SM00185">
    <property type="entry name" value="ARM"/>
    <property type="match status" value="3"/>
</dbReference>
<dbReference type="Proteomes" id="UP000594638">
    <property type="component" value="Unassembled WGS sequence"/>
</dbReference>
<dbReference type="GO" id="GO:0016567">
    <property type="term" value="P:protein ubiquitination"/>
    <property type="evidence" value="ECO:0007669"/>
    <property type="project" value="InterPro"/>
</dbReference>
<evidence type="ECO:0000256" key="5">
    <source>
        <dbReference type="ARBA" id="ARBA00022737"/>
    </source>
</evidence>
<feature type="domain" description="U-box" evidence="7">
    <location>
        <begin position="237"/>
        <end position="315"/>
    </location>
</feature>
<dbReference type="PANTHER" id="PTHR45958:SF4">
    <property type="entry name" value="U-BOX DOMAIN-CONTAINING PROTEIN 42-RELATED"/>
    <property type="match status" value="1"/>
</dbReference>
<dbReference type="InterPro" id="IPR000225">
    <property type="entry name" value="Armadillo"/>
</dbReference>
<feature type="repeat" description="ARM" evidence="6">
    <location>
        <begin position="358"/>
        <end position="400"/>
    </location>
</feature>
<dbReference type="OrthoDB" id="10064100at2759"/>
<evidence type="ECO:0000256" key="1">
    <source>
        <dbReference type="ARBA" id="ARBA00000900"/>
    </source>
</evidence>
<dbReference type="PROSITE" id="PS51698">
    <property type="entry name" value="U_BOX"/>
    <property type="match status" value="1"/>
</dbReference>
<sequence>MSDTTSERSQLDEDKNPTENLAESVLADISEAIKAVACIEIEKEDFIKIGCFLYRASMVMMEFRINKNSPTNVIDILQSLSVSIDRAKNFAKKLQKNAYTFQLSEFRKILEQLEGVMKNIGDNLSSVPLSVYEDQDYAEKAAKALSKEMKAAYFKVSQTRVVDSKEKLQMLSSVDLSREDREETDKDLYSVDDEISTVNLRLSSYTESGNSGDKNDYERWSSGSLMSLPQMAQYMEPLYDTFFCPLTKKIMDDPVTIENGVTYERTEILEWFHKFENPEEIVCPKSGQKINSTNLSTNVALKATIDEWKERNETARIKVARAALSLASTENMVLEAIDDLQSVCNRKSYNKVQVRSFGMIPLLANFLNHKNRSIRCAALELLRELAEDDDEGQEIIATTVDISRVIKMLSSNHRPIRHASVSLLFVLSRTQFLCDEIGAVAGGILMLITAKYRQSIDAFTSEKADEILKNLEKLPNNIKLMAENGYWDPLLTHLVEGTEEMRMEMANYLEEIVLGPESKTNVAEKASPALLQMVHTGNSLSRNAAFKALKKISSYHPNAKILVEAGIIRIMVEEMFKRTIHNEPMNSKTEAAAILANILESGKELEDFQVSIHGQTMASDYIIYNIVHQIKNSTPDELNINLIRILLCLMKFPKASATIVSVIKETEASFNLIELINFSNDDLGVVSIKLLITLSAFMGHTLSTILCKTRGQPESLIQNPTEITRITEKDAVSVNFLAKLPHQNLTLNLALVNGNIVPTIIKSISQVQITGTRSSRYANAYFEGLVGILVRLTTTLYDHQILLQARTYNFTSVLTELLTKSYTDEVYKLSAIGLENLSKQSINLSMPPQMKKKKILKFFIFRQCSLPKSSKGEEFSLCPIHRGVCSSQETFCLLDAKADEQLLAFLDYENVEVVGAALSALCTLLDDNVDVEKSVSLLCEKRAIQQVLNVVKEHREEALRQKSFWVIERFLLKGGDKSASDISQDRLLPSTLVSAFHHGDECTRQMAENILRSLNKMPTLYNTFTM</sequence>
<dbReference type="Gramene" id="OE9A042931T1">
    <property type="protein sequence ID" value="OE9A042931C1"/>
    <property type="gene ID" value="OE9A042931"/>
</dbReference>
<dbReference type="AlphaFoldDB" id="A0A8S0QRI7"/>
<evidence type="ECO:0000256" key="3">
    <source>
        <dbReference type="ARBA" id="ARBA00012483"/>
    </source>
</evidence>
<evidence type="ECO:0000256" key="4">
    <source>
        <dbReference type="ARBA" id="ARBA00022679"/>
    </source>
</evidence>
<evidence type="ECO:0000259" key="7">
    <source>
        <dbReference type="PROSITE" id="PS51698"/>
    </source>
</evidence>
<dbReference type="GO" id="GO:0061630">
    <property type="term" value="F:ubiquitin protein ligase activity"/>
    <property type="evidence" value="ECO:0007669"/>
    <property type="project" value="UniProtKB-EC"/>
</dbReference>
<gene>
    <name evidence="8" type="ORF">OLEA9_A042931</name>
</gene>
<keyword evidence="4" id="KW-0808">Transferase</keyword>
<dbReference type="SUPFAM" id="SSF57850">
    <property type="entry name" value="RING/U-box"/>
    <property type="match status" value="1"/>
</dbReference>
<proteinExistence type="predicted"/>
<dbReference type="EMBL" id="CACTIH010001877">
    <property type="protein sequence ID" value="CAA2967180.1"/>
    <property type="molecule type" value="Genomic_DNA"/>
</dbReference>
<keyword evidence="5" id="KW-0677">Repeat</keyword>
<dbReference type="InterPro" id="IPR016024">
    <property type="entry name" value="ARM-type_fold"/>
</dbReference>
<organism evidence="8 9">
    <name type="scientific">Olea europaea subsp. europaea</name>
    <dbReference type="NCBI Taxonomy" id="158383"/>
    <lineage>
        <taxon>Eukaryota</taxon>
        <taxon>Viridiplantae</taxon>
        <taxon>Streptophyta</taxon>
        <taxon>Embryophyta</taxon>
        <taxon>Tracheophyta</taxon>
        <taxon>Spermatophyta</taxon>
        <taxon>Magnoliopsida</taxon>
        <taxon>eudicotyledons</taxon>
        <taxon>Gunneridae</taxon>
        <taxon>Pentapetalae</taxon>
        <taxon>asterids</taxon>
        <taxon>lamiids</taxon>
        <taxon>Lamiales</taxon>
        <taxon>Oleaceae</taxon>
        <taxon>Oleeae</taxon>
        <taxon>Olea</taxon>
    </lineage>
</organism>
<name>A0A8S0QRI7_OLEEU</name>
<comment type="caution">
    <text evidence="8">The sequence shown here is derived from an EMBL/GenBank/DDBJ whole genome shotgun (WGS) entry which is preliminary data.</text>
</comment>
<dbReference type="Pfam" id="PF04564">
    <property type="entry name" value="U-box"/>
    <property type="match status" value="1"/>
</dbReference>
<dbReference type="Gene3D" id="1.25.10.10">
    <property type="entry name" value="Leucine-rich Repeat Variant"/>
    <property type="match status" value="3"/>
</dbReference>
<dbReference type="InterPro" id="IPR011989">
    <property type="entry name" value="ARM-like"/>
</dbReference>
<evidence type="ECO:0000313" key="8">
    <source>
        <dbReference type="EMBL" id="CAA2967180.1"/>
    </source>
</evidence>
<dbReference type="PANTHER" id="PTHR45958">
    <property type="entry name" value="RING-TYPE E3 UBIQUITIN TRANSFERASE"/>
    <property type="match status" value="1"/>
</dbReference>
<reference evidence="8 9" key="1">
    <citation type="submission" date="2019-12" db="EMBL/GenBank/DDBJ databases">
        <authorList>
            <person name="Alioto T."/>
            <person name="Alioto T."/>
            <person name="Gomez Garrido J."/>
        </authorList>
    </citation>
    <scope>NUCLEOTIDE SEQUENCE [LARGE SCALE GENOMIC DNA]</scope>
</reference>
<accession>A0A8S0QRI7</accession>
<dbReference type="SUPFAM" id="SSF48371">
    <property type="entry name" value="ARM repeat"/>
    <property type="match status" value="1"/>
</dbReference>
<dbReference type="PROSITE" id="PS50176">
    <property type="entry name" value="ARM_REPEAT"/>
    <property type="match status" value="1"/>
</dbReference>
<evidence type="ECO:0000313" key="9">
    <source>
        <dbReference type="Proteomes" id="UP000594638"/>
    </source>
</evidence>
<dbReference type="EC" id="2.3.2.27" evidence="3"/>
<dbReference type="Gene3D" id="3.30.40.10">
    <property type="entry name" value="Zinc/RING finger domain, C3HC4 (zinc finger)"/>
    <property type="match status" value="1"/>
</dbReference>
<keyword evidence="9" id="KW-1185">Reference proteome</keyword>